<keyword evidence="2" id="KW-1185">Reference proteome</keyword>
<evidence type="ECO:0000313" key="1">
    <source>
        <dbReference type="EMBL" id="KAA9013572.1"/>
    </source>
</evidence>
<dbReference type="EMBL" id="VYKL01000049">
    <property type="protein sequence ID" value="KAA9013572.1"/>
    <property type="molecule type" value="Genomic_DNA"/>
</dbReference>
<dbReference type="AlphaFoldDB" id="A0A5J5H1L3"/>
<reference evidence="1 2" key="1">
    <citation type="submission" date="2019-09" db="EMBL/GenBank/DDBJ databases">
        <title>Whole genome sequences of isolates from the Mars Exploration Rovers.</title>
        <authorList>
            <person name="Seuylemezian A."/>
            <person name="Vaishampayan P."/>
        </authorList>
    </citation>
    <scope>NUCLEOTIDE SEQUENCE [LARGE SCALE GENOMIC DNA]</scope>
    <source>
        <strain evidence="1 2">MER_TA_151</strain>
    </source>
</reference>
<proteinExistence type="predicted"/>
<dbReference type="Proteomes" id="UP000326671">
    <property type="component" value="Unassembled WGS sequence"/>
</dbReference>
<dbReference type="OrthoDB" id="2901608at2"/>
<accession>A0A5J5H1L3</accession>
<name>A0A5J5H1L3_9BACI</name>
<dbReference type="RefSeq" id="WP_150442657.1">
    <property type="nucleotide sequence ID" value="NZ_VYKL01000049.1"/>
</dbReference>
<sequence length="210" mass="24823">MEKIFQLDNFLTIEYMKELVQNNGFKIVNQPPNELEQTLDFYKELLNNALQAPYIMTEEENVQVKIPVNQEEYYLMRWNIPKLKYLIKRYKIQKTQISVNLVESLIHQGNFNPTSNNLKNEENDLIIVSYPPISSKYLILKGNQEELEKNKKDEQNVETFILDPFVHLQATSSTVYRSLFAIHFNYSLICSYIAGQLTIEEIEKRVFPVY</sequence>
<evidence type="ECO:0000313" key="2">
    <source>
        <dbReference type="Proteomes" id="UP000326671"/>
    </source>
</evidence>
<comment type="caution">
    <text evidence="1">The sequence shown here is derived from an EMBL/GenBank/DDBJ whole genome shotgun (WGS) entry which is preliminary data.</text>
</comment>
<organism evidence="1 2">
    <name type="scientific">Niallia endozanthoxylica</name>
    <dbReference type="NCBI Taxonomy" id="2036016"/>
    <lineage>
        <taxon>Bacteria</taxon>
        <taxon>Bacillati</taxon>
        <taxon>Bacillota</taxon>
        <taxon>Bacilli</taxon>
        <taxon>Bacillales</taxon>
        <taxon>Bacillaceae</taxon>
        <taxon>Niallia</taxon>
    </lineage>
</organism>
<protein>
    <submittedName>
        <fullName evidence="1">Uncharacterized protein</fullName>
    </submittedName>
</protein>
<gene>
    <name evidence="1" type="ORF">F4V44_24645</name>
</gene>